<accession>A0AA48HLZ1</accession>
<dbReference type="Proteomes" id="UP001333710">
    <property type="component" value="Chromosome"/>
</dbReference>
<dbReference type="KEGG" id="pmaw:MACH26_27620"/>
<evidence type="ECO:0000256" key="13">
    <source>
        <dbReference type="PROSITE-ProRule" id="PRU10144"/>
    </source>
</evidence>
<keyword evidence="7" id="KW-0408">Iron</keyword>
<evidence type="ECO:0000259" key="17">
    <source>
        <dbReference type="Pfam" id="PF07715"/>
    </source>
</evidence>
<evidence type="ECO:0000256" key="9">
    <source>
        <dbReference type="ARBA" id="ARBA00023077"/>
    </source>
</evidence>
<dbReference type="PANTHER" id="PTHR32552">
    <property type="entry name" value="FERRICHROME IRON RECEPTOR-RELATED"/>
    <property type="match status" value="1"/>
</dbReference>
<keyword evidence="18" id="KW-0675">Receptor</keyword>
<evidence type="ECO:0000256" key="2">
    <source>
        <dbReference type="ARBA" id="ARBA00022448"/>
    </source>
</evidence>
<evidence type="ECO:0000256" key="6">
    <source>
        <dbReference type="ARBA" id="ARBA00022729"/>
    </source>
</evidence>
<feature type="signal peptide" evidence="15">
    <location>
        <begin position="1"/>
        <end position="24"/>
    </location>
</feature>
<comment type="subcellular location">
    <subcellularLocation>
        <location evidence="1 12">Cell outer membrane</location>
        <topology evidence="1 12">Multi-pass membrane protein</topology>
    </subcellularLocation>
</comment>
<feature type="chain" id="PRO_5041324382" evidence="15">
    <location>
        <begin position="25"/>
        <end position="695"/>
    </location>
</feature>
<gene>
    <name evidence="18" type="ORF">MACH26_27620</name>
</gene>
<evidence type="ECO:0000256" key="14">
    <source>
        <dbReference type="RuleBase" id="RU003357"/>
    </source>
</evidence>
<evidence type="ECO:0000256" key="5">
    <source>
        <dbReference type="ARBA" id="ARBA00022692"/>
    </source>
</evidence>
<evidence type="ECO:0000256" key="10">
    <source>
        <dbReference type="ARBA" id="ARBA00023136"/>
    </source>
</evidence>
<dbReference type="PANTHER" id="PTHR32552:SF81">
    <property type="entry name" value="TONB-DEPENDENT OUTER MEMBRANE RECEPTOR"/>
    <property type="match status" value="1"/>
</dbReference>
<feature type="domain" description="TonB-dependent receptor plug" evidence="17">
    <location>
        <begin position="47"/>
        <end position="152"/>
    </location>
</feature>
<dbReference type="Pfam" id="PF07715">
    <property type="entry name" value="Plug"/>
    <property type="match status" value="1"/>
</dbReference>
<dbReference type="Pfam" id="PF00593">
    <property type="entry name" value="TonB_dep_Rec_b-barrel"/>
    <property type="match status" value="1"/>
</dbReference>
<evidence type="ECO:0000256" key="12">
    <source>
        <dbReference type="PROSITE-ProRule" id="PRU01360"/>
    </source>
</evidence>
<keyword evidence="2 12" id="KW-0813">Transport</keyword>
<dbReference type="EMBL" id="AP027272">
    <property type="protein sequence ID" value="BDX07241.1"/>
    <property type="molecule type" value="Genomic_DNA"/>
</dbReference>
<keyword evidence="8" id="KW-0406">Ion transport</keyword>
<evidence type="ECO:0000256" key="3">
    <source>
        <dbReference type="ARBA" id="ARBA00022452"/>
    </source>
</evidence>
<keyword evidence="10 12" id="KW-0472">Membrane</keyword>
<dbReference type="PROSITE" id="PS01156">
    <property type="entry name" value="TONB_DEPENDENT_REC_2"/>
    <property type="match status" value="1"/>
</dbReference>
<keyword evidence="9 14" id="KW-0798">TonB box</keyword>
<keyword evidence="3 12" id="KW-1134">Transmembrane beta strand</keyword>
<organism evidence="18 19">
    <name type="scientific">Planctobacterium marinum</name>
    <dbReference type="NCBI Taxonomy" id="1631968"/>
    <lineage>
        <taxon>Bacteria</taxon>
        <taxon>Pseudomonadati</taxon>
        <taxon>Pseudomonadota</taxon>
        <taxon>Gammaproteobacteria</taxon>
        <taxon>Alteromonadales</taxon>
        <taxon>Alteromonadaceae</taxon>
        <taxon>Planctobacterium</taxon>
    </lineage>
</organism>
<evidence type="ECO:0000256" key="7">
    <source>
        <dbReference type="ARBA" id="ARBA00023004"/>
    </source>
</evidence>
<dbReference type="Gene3D" id="2.40.170.20">
    <property type="entry name" value="TonB-dependent receptor, beta-barrel domain"/>
    <property type="match status" value="1"/>
</dbReference>
<evidence type="ECO:0000313" key="19">
    <source>
        <dbReference type="Proteomes" id="UP001333710"/>
    </source>
</evidence>
<evidence type="ECO:0000313" key="18">
    <source>
        <dbReference type="EMBL" id="BDX07241.1"/>
    </source>
</evidence>
<protein>
    <submittedName>
        <fullName evidence="18">TonB-dependent receptor</fullName>
    </submittedName>
</protein>
<evidence type="ECO:0000256" key="15">
    <source>
        <dbReference type="SAM" id="SignalP"/>
    </source>
</evidence>
<dbReference type="InterPro" id="IPR012910">
    <property type="entry name" value="Plug_dom"/>
</dbReference>
<dbReference type="AlphaFoldDB" id="A0AA48HLZ1"/>
<dbReference type="GO" id="GO:0009279">
    <property type="term" value="C:cell outer membrane"/>
    <property type="evidence" value="ECO:0007669"/>
    <property type="project" value="UniProtKB-SubCell"/>
</dbReference>
<evidence type="ECO:0000256" key="4">
    <source>
        <dbReference type="ARBA" id="ARBA00022496"/>
    </source>
</evidence>
<dbReference type="InterPro" id="IPR000531">
    <property type="entry name" value="Beta-barrel_TonB"/>
</dbReference>
<proteinExistence type="inferred from homology"/>
<dbReference type="InterPro" id="IPR036942">
    <property type="entry name" value="Beta-barrel_TonB_sf"/>
</dbReference>
<evidence type="ECO:0000256" key="8">
    <source>
        <dbReference type="ARBA" id="ARBA00023065"/>
    </source>
</evidence>
<comment type="similarity">
    <text evidence="12 14">Belongs to the TonB-dependent receptor family.</text>
</comment>
<keyword evidence="5 12" id="KW-0812">Transmembrane</keyword>
<keyword evidence="6 15" id="KW-0732">Signal</keyword>
<feature type="domain" description="TonB-dependent receptor-like beta-barrel" evidence="16">
    <location>
        <begin position="252"/>
        <end position="651"/>
    </location>
</feature>
<dbReference type="InterPro" id="IPR010917">
    <property type="entry name" value="TonB_rcpt_CS"/>
</dbReference>
<keyword evidence="11 12" id="KW-0998">Cell outer membrane</keyword>
<name>A0AA48HLZ1_9ALTE</name>
<sequence>MNLQFKTSLLSLAIASSLSAPLFAQEDDSSKIERIVISSDFRNLTENELPASASILSTADIEQRQAQFLSEMLDSAPNVNFNSGAGRARFVQIRGIGERSQFTEPYNPSVGFFVDDLDFSGTMAIATLFDVEQVEVLKGPQGTTFGSSALAGSVKLKTVDPDGIESGKASLSVAQKDSYNLAAAYGNAINEKWQFRAAVQQYFSDGYVRNDFLDRDDTDNIDEFSSRLKVRYLASDSLTLDFALHYYDVDNGYDAFSLDNVRTTISDEPGFDRQETTAFSAKATWQLDSFDVQAIATTSDSDLDYGYDEDWTFVGFHPWEYSSTDHYFRERDTDSVDIRLLSSQTINLGGVEADWVTGVYFKSTDESLLRQYTYADVDFTNDYALENIAIYGEIYPQLSDKLTLTLGLRVEEASIDYSDNGGFSDSVDDTFVGGRLVLDYQMTPDMLSYVSINRGYKLGGFNTDPRVPTENIYFEGEYTWNYEVGAKQYFDDNSTYIGVAFFYMDRENTHISDFVVEPNDNNGSVSFVDVIANADIGKNYGMELESYYQLTENFQIFSNIGLLNASFENYTNAKGEFIEEQDQAQSPSYMFNIGFNLEFAEAWRLTVEADGKATYRFSDGHDVESGDYTLWHFNLNREWQDWTLSIWGKNVFNKEVYVRGFGGFSNDPRDFYETPEPYLQFGNGRQLGVTLDYRF</sequence>
<dbReference type="InterPro" id="IPR039426">
    <property type="entry name" value="TonB-dep_rcpt-like"/>
</dbReference>
<dbReference type="PROSITE" id="PS52016">
    <property type="entry name" value="TONB_DEPENDENT_REC_3"/>
    <property type="match status" value="1"/>
</dbReference>
<evidence type="ECO:0000259" key="16">
    <source>
        <dbReference type="Pfam" id="PF00593"/>
    </source>
</evidence>
<feature type="short sequence motif" description="TonB C-terminal box" evidence="13">
    <location>
        <begin position="678"/>
        <end position="695"/>
    </location>
</feature>
<dbReference type="SUPFAM" id="SSF56935">
    <property type="entry name" value="Porins"/>
    <property type="match status" value="1"/>
</dbReference>
<reference evidence="18" key="1">
    <citation type="submission" date="2023-01" db="EMBL/GenBank/DDBJ databases">
        <title>Complete genome sequence of Planctobacterium marinum strain Dej080120_11.</title>
        <authorList>
            <person name="Ueki S."/>
            <person name="Maruyama F."/>
        </authorList>
    </citation>
    <scope>NUCLEOTIDE SEQUENCE</scope>
    <source>
        <strain evidence="18">Dej080120_11</strain>
    </source>
</reference>
<dbReference type="GO" id="GO:0006826">
    <property type="term" value="P:iron ion transport"/>
    <property type="evidence" value="ECO:0007669"/>
    <property type="project" value="UniProtKB-KW"/>
</dbReference>
<keyword evidence="19" id="KW-1185">Reference proteome</keyword>
<evidence type="ECO:0000256" key="1">
    <source>
        <dbReference type="ARBA" id="ARBA00004571"/>
    </source>
</evidence>
<dbReference type="RefSeq" id="WP_338293221.1">
    <property type="nucleotide sequence ID" value="NZ_AP027272.1"/>
</dbReference>
<evidence type="ECO:0000256" key="11">
    <source>
        <dbReference type="ARBA" id="ARBA00023237"/>
    </source>
</evidence>
<keyword evidence="4" id="KW-0410">Iron transport</keyword>